<comment type="caution">
    <text evidence="1">The sequence shown here is derived from an EMBL/GenBank/DDBJ whole genome shotgun (WGS) entry which is preliminary data.</text>
</comment>
<accession>A0ABP9QJB6</accession>
<organism evidence="1 2">
    <name type="scientific">Pseudonocardia eucalypti</name>
    <dbReference type="NCBI Taxonomy" id="648755"/>
    <lineage>
        <taxon>Bacteria</taxon>
        <taxon>Bacillati</taxon>
        <taxon>Actinomycetota</taxon>
        <taxon>Actinomycetes</taxon>
        <taxon>Pseudonocardiales</taxon>
        <taxon>Pseudonocardiaceae</taxon>
        <taxon>Pseudonocardia</taxon>
    </lineage>
</organism>
<dbReference type="EMBL" id="BAABJP010000029">
    <property type="protein sequence ID" value="GAA5162926.1"/>
    <property type="molecule type" value="Genomic_DNA"/>
</dbReference>
<reference evidence="2" key="1">
    <citation type="journal article" date="2019" name="Int. J. Syst. Evol. Microbiol.">
        <title>The Global Catalogue of Microorganisms (GCM) 10K type strain sequencing project: providing services to taxonomists for standard genome sequencing and annotation.</title>
        <authorList>
            <consortium name="The Broad Institute Genomics Platform"/>
            <consortium name="The Broad Institute Genome Sequencing Center for Infectious Disease"/>
            <person name="Wu L."/>
            <person name="Ma J."/>
        </authorList>
    </citation>
    <scope>NUCLEOTIDE SEQUENCE [LARGE SCALE GENOMIC DNA]</scope>
    <source>
        <strain evidence="2">JCM 18303</strain>
    </source>
</reference>
<dbReference type="RefSeq" id="WP_185060887.1">
    <property type="nucleotide sequence ID" value="NZ_BAABJP010000029.1"/>
</dbReference>
<evidence type="ECO:0000313" key="1">
    <source>
        <dbReference type="EMBL" id="GAA5162926.1"/>
    </source>
</evidence>
<gene>
    <name evidence="1" type="ORF">GCM10023321_49030</name>
</gene>
<sequence>MTERLRQLGINSARSQSAALFQLTTELPAAVLARTLSIHIAVAVVRQGGRVMAAPGPSGCT</sequence>
<protein>
    <submittedName>
        <fullName evidence="1">Uncharacterized protein</fullName>
    </submittedName>
</protein>
<dbReference type="Proteomes" id="UP001428817">
    <property type="component" value="Unassembled WGS sequence"/>
</dbReference>
<evidence type="ECO:0000313" key="2">
    <source>
        <dbReference type="Proteomes" id="UP001428817"/>
    </source>
</evidence>
<proteinExistence type="predicted"/>
<name>A0ABP9QJB6_9PSEU</name>
<keyword evidence="2" id="KW-1185">Reference proteome</keyword>